<dbReference type="EnsemblMetazoa" id="OVOC2083.1">
    <property type="protein sequence ID" value="OVOC2083.1"/>
    <property type="gene ID" value="WBGene00238892"/>
</dbReference>
<dbReference type="EMBL" id="CMVM020000070">
    <property type="status" value="NOT_ANNOTATED_CDS"/>
    <property type="molecule type" value="Genomic_DNA"/>
</dbReference>
<sequence length="62" mass="7358">MIVWWAAFLCSLLMYAKADAKMDSPVQFHDNQLEEFIRILYGSKPLFLVRRSSNERENTGYR</sequence>
<feature type="chain" id="PRO_5035732404" evidence="1">
    <location>
        <begin position="21"/>
        <end position="62"/>
    </location>
</feature>
<evidence type="ECO:0000313" key="2">
    <source>
        <dbReference type="EnsemblMetazoa" id="OVOC2083.1"/>
    </source>
</evidence>
<protein>
    <submittedName>
        <fullName evidence="2">Uncharacterized protein</fullName>
    </submittedName>
</protein>
<evidence type="ECO:0000313" key="3">
    <source>
        <dbReference type="Proteomes" id="UP000024404"/>
    </source>
</evidence>
<keyword evidence="3" id="KW-1185">Reference proteome</keyword>
<accession>A0A8R1TPS8</accession>
<dbReference type="AlphaFoldDB" id="A0A8R1TPS8"/>
<keyword evidence="1" id="KW-0732">Signal</keyword>
<name>A0A8R1TPS8_ONCVO</name>
<feature type="signal peptide" evidence="1">
    <location>
        <begin position="1"/>
        <end position="20"/>
    </location>
</feature>
<reference evidence="2" key="2">
    <citation type="submission" date="2022-06" db="UniProtKB">
        <authorList>
            <consortium name="EnsemblMetazoa"/>
        </authorList>
    </citation>
    <scope>IDENTIFICATION</scope>
</reference>
<dbReference type="Proteomes" id="UP000024404">
    <property type="component" value="Unassembled WGS sequence"/>
</dbReference>
<reference evidence="3" key="1">
    <citation type="submission" date="2013-10" db="EMBL/GenBank/DDBJ databases">
        <title>Genome sequencing of Onchocerca volvulus.</title>
        <authorList>
            <person name="Cotton J."/>
            <person name="Tsai J."/>
            <person name="Stanley E."/>
            <person name="Tracey A."/>
            <person name="Holroyd N."/>
            <person name="Lustigman S."/>
            <person name="Berriman M."/>
        </authorList>
    </citation>
    <scope>NUCLEOTIDE SEQUENCE</scope>
</reference>
<proteinExistence type="predicted"/>
<evidence type="ECO:0000256" key="1">
    <source>
        <dbReference type="SAM" id="SignalP"/>
    </source>
</evidence>
<organism evidence="2 3">
    <name type="scientific">Onchocerca volvulus</name>
    <dbReference type="NCBI Taxonomy" id="6282"/>
    <lineage>
        <taxon>Eukaryota</taxon>
        <taxon>Metazoa</taxon>
        <taxon>Ecdysozoa</taxon>
        <taxon>Nematoda</taxon>
        <taxon>Chromadorea</taxon>
        <taxon>Rhabditida</taxon>
        <taxon>Spirurina</taxon>
        <taxon>Spiruromorpha</taxon>
        <taxon>Filarioidea</taxon>
        <taxon>Onchocercidae</taxon>
        <taxon>Onchocerca</taxon>
    </lineage>
</organism>